<evidence type="ECO:0000256" key="5">
    <source>
        <dbReference type="ARBA" id="ARBA00022723"/>
    </source>
</evidence>
<keyword evidence="7" id="KW-0408">Iron</keyword>
<dbReference type="InterPro" id="IPR000823">
    <property type="entry name" value="Peroxidase_pln"/>
</dbReference>
<feature type="binding site" evidence="9">
    <location>
        <position position="21"/>
    </location>
    <ligand>
        <name>Ca(2+)</name>
        <dbReference type="ChEBI" id="CHEBI:29108"/>
        <label>1</label>
    </ligand>
</feature>
<dbReference type="InterPro" id="IPR002016">
    <property type="entry name" value="Haem_peroxidase"/>
</dbReference>
<evidence type="ECO:0000256" key="8">
    <source>
        <dbReference type="PIRSR" id="PIRSR600823-2"/>
    </source>
</evidence>
<dbReference type="GO" id="GO:0046872">
    <property type="term" value="F:metal ion binding"/>
    <property type="evidence" value="ECO:0007669"/>
    <property type="project" value="UniProtKB-KW"/>
</dbReference>
<evidence type="ECO:0000256" key="2">
    <source>
        <dbReference type="ARBA" id="ARBA00001970"/>
    </source>
</evidence>
<comment type="cofactor">
    <cofactor evidence="9">
        <name>Ca(2+)</name>
        <dbReference type="ChEBI" id="CHEBI:29108"/>
    </cofactor>
    <text evidence="9">Binds 2 calcium ions per subunit.</text>
</comment>
<sequence>MVLQGCDGSILLDDNTTFTGEKTAGPNNNSVRGYDVIDTIKTQVEASCSGIVSCADIVAIAARDSVVQLGGPTWTVLLGRRDSTTASLSNANSNIPAPTLNLSGLISAFSAVGLSTQEMIALS</sequence>
<dbReference type="AlphaFoldDB" id="A0AA38L7U1"/>
<dbReference type="SUPFAM" id="SSF48113">
    <property type="entry name" value="Heme-dependent peroxidases"/>
    <property type="match status" value="1"/>
</dbReference>
<evidence type="ECO:0000256" key="7">
    <source>
        <dbReference type="ARBA" id="ARBA00023004"/>
    </source>
</evidence>
<dbReference type="Pfam" id="PF00141">
    <property type="entry name" value="peroxidase"/>
    <property type="match status" value="1"/>
</dbReference>
<feature type="binding site" evidence="9">
    <location>
        <position position="5"/>
    </location>
    <ligand>
        <name>Ca(2+)</name>
        <dbReference type="ChEBI" id="CHEBI:29108"/>
        <label>1</label>
    </ligand>
</feature>
<keyword evidence="6" id="KW-0560">Oxidoreductase</keyword>
<evidence type="ECO:0000256" key="4">
    <source>
        <dbReference type="ARBA" id="ARBA00022617"/>
    </source>
</evidence>
<comment type="catalytic activity">
    <reaction evidence="1">
        <text>2 a phenolic donor + H2O2 = 2 a phenolic radical donor + 2 H2O</text>
        <dbReference type="Rhea" id="RHEA:56136"/>
        <dbReference type="ChEBI" id="CHEBI:15377"/>
        <dbReference type="ChEBI" id="CHEBI:16240"/>
        <dbReference type="ChEBI" id="CHEBI:139520"/>
        <dbReference type="ChEBI" id="CHEBI:139521"/>
        <dbReference type="EC" id="1.11.1.7"/>
    </reaction>
</comment>
<evidence type="ECO:0000313" key="13">
    <source>
        <dbReference type="Proteomes" id="UP000824469"/>
    </source>
</evidence>
<feature type="binding site" evidence="8">
    <location>
        <position position="96"/>
    </location>
    <ligand>
        <name>substrate</name>
    </ligand>
</feature>
<keyword evidence="9" id="KW-0106">Calcium</keyword>
<dbReference type="PANTHER" id="PTHR31388:SF247">
    <property type="entry name" value="PEROXIDASE"/>
    <property type="match status" value="1"/>
</dbReference>
<dbReference type="GO" id="GO:0140825">
    <property type="term" value="F:lactoperoxidase activity"/>
    <property type="evidence" value="ECO:0007669"/>
    <property type="project" value="UniProtKB-EC"/>
</dbReference>
<reference evidence="12 13" key="1">
    <citation type="journal article" date="2021" name="Nat. Plants">
        <title>The Taxus genome provides insights into paclitaxel biosynthesis.</title>
        <authorList>
            <person name="Xiong X."/>
            <person name="Gou J."/>
            <person name="Liao Q."/>
            <person name="Li Y."/>
            <person name="Zhou Q."/>
            <person name="Bi G."/>
            <person name="Li C."/>
            <person name="Du R."/>
            <person name="Wang X."/>
            <person name="Sun T."/>
            <person name="Guo L."/>
            <person name="Liang H."/>
            <person name="Lu P."/>
            <person name="Wu Y."/>
            <person name="Zhang Z."/>
            <person name="Ro D.K."/>
            <person name="Shang Y."/>
            <person name="Huang S."/>
            <person name="Yan J."/>
        </authorList>
    </citation>
    <scope>NUCLEOTIDE SEQUENCE [LARGE SCALE GENOMIC DNA]</scope>
    <source>
        <strain evidence="12">Ta-2019</strain>
    </source>
</reference>
<feature type="domain" description="Plant heme peroxidase family profile" evidence="11">
    <location>
        <begin position="1"/>
        <end position="123"/>
    </location>
</feature>
<evidence type="ECO:0000256" key="10">
    <source>
        <dbReference type="RuleBase" id="RU004241"/>
    </source>
</evidence>
<keyword evidence="5 9" id="KW-0479">Metal-binding</keyword>
<gene>
    <name evidence="12" type="ORF">KI387_023153</name>
</gene>
<comment type="caution">
    <text evidence="12">The sequence shown here is derived from an EMBL/GenBank/DDBJ whole genome shotgun (WGS) entry which is preliminary data.</text>
</comment>
<keyword evidence="13" id="KW-1185">Reference proteome</keyword>
<proteinExistence type="inferred from homology"/>
<feature type="binding site" evidence="9">
    <location>
        <position position="9"/>
    </location>
    <ligand>
        <name>Ca(2+)</name>
        <dbReference type="ChEBI" id="CHEBI:29108"/>
        <label>1</label>
    </ligand>
</feature>
<dbReference type="Proteomes" id="UP000824469">
    <property type="component" value="Unassembled WGS sequence"/>
</dbReference>
<organism evidence="12 13">
    <name type="scientific">Taxus chinensis</name>
    <name type="common">Chinese yew</name>
    <name type="synonym">Taxus wallichiana var. chinensis</name>
    <dbReference type="NCBI Taxonomy" id="29808"/>
    <lineage>
        <taxon>Eukaryota</taxon>
        <taxon>Viridiplantae</taxon>
        <taxon>Streptophyta</taxon>
        <taxon>Embryophyta</taxon>
        <taxon>Tracheophyta</taxon>
        <taxon>Spermatophyta</taxon>
        <taxon>Pinopsida</taxon>
        <taxon>Pinidae</taxon>
        <taxon>Conifers II</taxon>
        <taxon>Cupressales</taxon>
        <taxon>Taxaceae</taxon>
        <taxon>Taxus</taxon>
    </lineage>
</organism>
<feature type="binding site" evidence="9">
    <location>
        <position position="7"/>
    </location>
    <ligand>
        <name>Ca(2+)</name>
        <dbReference type="ChEBI" id="CHEBI:29108"/>
        <label>1</label>
    </ligand>
</feature>
<dbReference type="PRINTS" id="PR00461">
    <property type="entry name" value="PLPEROXIDASE"/>
</dbReference>
<keyword evidence="4" id="KW-0349">Heme</keyword>
<protein>
    <recommendedName>
        <fullName evidence="11">Plant heme peroxidase family profile domain-containing protein</fullName>
    </recommendedName>
</protein>
<evidence type="ECO:0000256" key="3">
    <source>
        <dbReference type="ARBA" id="ARBA00022559"/>
    </source>
</evidence>
<name>A0AA38L7U1_TAXCH</name>
<dbReference type="Gene3D" id="1.10.520.10">
    <property type="match status" value="1"/>
</dbReference>
<dbReference type="InterPro" id="IPR010255">
    <property type="entry name" value="Haem_peroxidase_sf"/>
</dbReference>
<evidence type="ECO:0000256" key="6">
    <source>
        <dbReference type="ARBA" id="ARBA00023002"/>
    </source>
</evidence>
<evidence type="ECO:0000259" key="11">
    <source>
        <dbReference type="PROSITE" id="PS50873"/>
    </source>
</evidence>
<feature type="non-terminal residue" evidence="12">
    <location>
        <position position="123"/>
    </location>
</feature>
<dbReference type="EMBL" id="JAHRHJ020000005">
    <property type="protein sequence ID" value="KAH9314526.1"/>
    <property type="molecule type" value="Genomic_DNA"/>
</dbReference>
<dbReference type="PANTHER" id="PTHR31388">
    <property type="entry name" value="PEROXIDASE 72-RELATED"/>
    <property type="match status" value="1"/>
</dbReference>
<dbReference type="PRINTS" id="PR00458">
    <property type="entry name" value="PEROXIDASE"/>
</dbReference>
<dbReference type="GO" id="GO:0020037">
    <property type="term" value="F:heme binding"/>
    <property type="evidence" value="ECO:0007669"/>
    <property type="project" value="InterPro"/>
</dbReference>
<evidence type="ECO:0000313" key="12">
    <source>
        <dbReference type="EMBL" id="KAH9314526.1"/>
    </source>
</evidence>
<evidence type="ECO:0000256" key="9">
    <source>
        <dbReference type="PIRSR" id="PIRSR600823-3"/>
    </source>
</evidence>
<evidence type="ECO:0000256" key="1">
    <source>
        <dbReference type="ARBA" id="ARBA00000189"/>
    </source>
</evidence>
<comment type="cofactor">
    <cofactor evidence="2">
        <name>heme b</name>
        <dbReference type="ChEBI" id="CHEBI:60344"/>
    </cofactor>
</comment>
<keyword evidence="3" id="KW-0575">Peroxidase</keyword>
<dbReference type="GO" id="GO:0006979">
    <property type="term" value="P:response to oxidative stress"/>
    <property type="evidence" value="ECO:0007669"/>
    <property type="project" value="InterPro"/>
</dbReference>
<dbReference type="OMA" id="YEVIDYA"/>
<dbReference type="PROSITE" id="PS50873">
    <property type="entry name" value="PEROXIDASE_4"/>
    <property type="match status" value="1"/>
</dbReference>
<accession>A0AA38L7U1</accession>
<comment type="similarity">
    <text evidence="10">Belongs to the peroxidase family.</text>
</comment>